<feature type="region of interest" description="Disordered" evidence="2">
    <location>
        <begin position="274"/>
        <end position="295"/>
    </location>
</feature>
<keyword evidence="1" id="KW-0175">Coiled coil</keyword>
<dbReference type="Pfam" id="PF00566">
    <property type="entry name" value="RabGAP-TBC"/>
    <property type="match status" value="1"/>
</dbReference>
<dbReference type="InterPro" id="IPR000195">
    <property type="entry name" value="Rab-GAP-TBC_dom"/>
</dbReference>
<dbReference type="FunFam" id="1.10.472.80:FF:000013">
    <property type="entry name" value="TBC1 domain family member 8B"/>
    <property type="match status" value="1"/>
</dbReference>
<keyword evidence="5" id="KW-1185">Reference proteome</keyword>
<feature type="compositionally biased region" description="Basic and acidic residues" evidence="2">
    <location>
        <begin position="152"/>
        <end position="169"/>
    </location>
</feature>
<dbReference type="SMART" id="SM00164">
    <property type="entry name" value="TBC"/>
    <property type="match status" value="1"/>
</dbReference>
<reference evidence="4 5" key="2">
    <citation type="submission" date="2024-10" db="EMBL/GenBank/DDBJ databases">
        <authorList>
            <person name="Ryan C."/>
        </authorList>
    </citation>
    <scope>NUCLEOTIDE SEQUENCE [LARGE SCALE GENOMIC DNA]</scope>
</reference>
<feature type="region of interest" description="Disordered" evidence="2">
    <location>
        <begin position="58"/>
        <end position="181"/>
    </location>
</feature>
<evidence type="ECO:0000313" key="5">
    <source>
        <dbReference type="Proteomes" id="UP001497457"/>
    </source>
</evidence>
<evidence type="ECO:0000313" key="4">
    <source>
        <dbReference type="EMBL" id="CAL4913909.1"/>
    </source>
</evidence>
<gene>
    <name evidence="4" type="ORF">URODEC1_LOCUS16550</name>
</gene>
<dbReference type="Proteomes" id="UP001497457">
    <property type="component" value="Chromosome 13rd"/>
</dbReference>
<feature type="compositionally biased region" description="Polar residues" evidence="2">
    <location>
        <begin position="861"/>
        <end position="870"/>
    </location>
</feature>
<feature type="region of interest" description="Disordered" evidence="2">
    <location>
        <begin position="812"/>
        <end position="870"/>
    </location>
</feature>
<sequence>MGAGTAFDFEYKRDAYGFAVRPQHQQRFREYAKIYKEEEEERAHVWRDFLDRLAESANVPATPSVSPFAAARDGDAGARKAEENSAGMQCDKEEDEEAENAEDNNKLEDLNEPDASDELQEANGASEDQKDVTDNLDKMKEETSNRSSEAAKGSEDLKEVNVDSGELKDLNGGSEDLEDSNNDNLEKLVELFLDKGLLDELKPIKVESQRRVRAALSIIEKMMSSRVVKRDNGAKNNHRKDAAQLASIEEEGMTAEVSHEGDPAESVSCVAENEELGQETPGDSTGTALEGGEDGSYFPWREELESLVRGGVPMALRGEIWQAFVGVGTRKITGYYNRLLEGTAEFDEKDFVDPVLNEQTSAPRKVAQPEKWKGQIEKDLPRTFPGHPALDEDGRNALRRLLTAYARHNPSVGYCQAMNFFAGLFLLFMPEENAFWALVGVIDDYFDGYYTEEMIESQVDQLVLEEVVRERFPKLAKHMDFLGVQVGWVTGPWFLSIFINMLPWESVLRVWDVILFEGNRTMLFRTTLALLDLYGPALVTTKDAGDAITLLQSLAGSTFDSSQLVLTACMGFQSVKEMGLQELRKKHRPEILTAMEERSRDRNSWKDKKGLATKLYSFKHDPSFVCSPVKSKEGADGLKLNGDTGSANLETYLSTSSMLENDLDPGIDLQDQVSWLKIELCKLLEEKRSADLRGEELETALMEMVEHDNRRMLSAKVEKLEAEVSEMRKTFVDKQEQEQAMLQILLRMEQEQKVAEDARIAAERDAAEQKHAAHLLQEKYEEAMAALSQMEKRAVMAETMLEATKQYQAGQVKANQSFNSSSPRADHVPGKTNQGPNQDAPNRRMGLLSRGLGWLDKSKARQNSTETAGS</sequence>
<accession>A0ABC8WUT7</accession>
<feature type="coiled-coil region" evidence="1">
    <location>
        <begin position="710"/>
        <end position="737"/>
    </location>
</feature>
<feature type="compositionally biased region" description="Acidic residues" evidence="2">
    <location>
        <begin position="92"/>
        <end position="102"/>
    </location>
</feature>
<dbReference type="AlphaFoldDB" id="A0ABC8WUT7"/>
<dbReference type="Gene3D" id="1.10.8.270">
    <property type="entry name" value="putative rabgap domain of human tbc1 domain family member 14 like domains"/>
    <property type="match status" value="1"/>
</dbReference>
<dbReference type="Gene3D" id="1.10.472.80">
    <property type="entry name" value="Ypt/Rab-GAP domain of gyp1p, domain 3"/>
    <property type="match status" value="1"/>
</dbReference>
<evidence type="ECO:0000256" key="2">
    <source>
        <dbReference type="SAM" id="MobiDB-lite"/>
    </source>
</evidence>
<protein>
    <recommendedName>
        <fullName evidence="3">Rab-GAP TBC domain-containing protein</fullName>
    </recommendedName>
</protein>
<dbReference type="InterPro" id="IPR050302">
    <property type="entry name" value="Rab_GAP_TBC_domain"/>
</dbReference>
<feature type="domain" description="Rab-GAP TBC" evidence="3">
    <location>
        <begin position="311"/>
        <end position="518"/>
    </location>
</feature>
<dbReference type="PANTHER" id="PTHR47219">
    <property type="entry name" value="RAB GTPASE-ACTIVATING PROTEIN 1-LIKE"/>
    <property type="match status" value="1"/>
</dbReference>
<feature type="compositionally biased region" description="Basic and acidic residues" evidence="2">
    <location>
        <begin position="72"/>
        <end position="83"/>
    </location>
</feature>
<feature type="compositionally biased region" description="Basic and acidic residues" evidence="2">
    <location>
        <begin position="127"/>
        <end position="144"/>
    </location>
</feature>
<proteinExistence type="predicted"/>
<dbReference type="PANTHER" id="PTHR47219:SF20">
    <property type="entry name" value="TBC1 DOMAIN FAMILY MEMBER 2B"/>
    <property type="match status" value="1"/>
</dbReference>
<dbReference type="Gene3D" id="1.10.10.750">
    <property type="entry name" value="Ypt/Rab-GAP domain of gyp1p, domain 1"/>
    <property type="match status" value="1"/>
</dbReference>
<dbReference type="PROSITE" id="PS50086">
    <property type="entry name" value="TBC_RABGAP"/>
    <property type="match status" value="1"/>
</dbReference>
<reference evidence="5" key="1">
    <citation type="submission" date="2024-06" db="EMBL/GenBank/DDBJ databases">
        <authorList>
            <person name="Ryan C."/>
        </authorList>
    </citation>
    <scope>NUCLEOTIDE SEQUENCE [LARGE SCALE GENOMIC DNA]</scope>
</reference>
<feature type="compositionally biased region" description="Polar residues" evidence="2">
    <location>
        <begin position="812"/>
        <end position="823"/>
    </location>
</feature>
<evidence type="ECO:0000256" key="1">
    <source>
        <dbReference type="SAM" id="Coils"/>
    </source>
</evidence>
<organism evidence="4 5">
    <name type="scientific">Urochloa decumbens</name>
    <dbReference type="NCBI Taxonomy" id="240449"/>
    <lineage>
        <taxon>Eukaryota</taxon>
        <taxon>Viridiplantae</taxon>
        <taxon>Streptophyta</taxon>
        <taxon>Embryophyta</taxon>
        <taxon>Tracheophyta</taxon>
        <taxon>Spermatophyta</taxon>
        <taxon>Magnoliopsida</taxon>
        <taxon>Liliopsida</taxon>
        <taxon>Poales</taxon>
        <taxon>Poaceae</taxon>
        <taxon>PACMAD clade</taxon>
        <taxon>Panicoideae</taxon>
        <taxon>Panicodae</taxon>
        <taxon>Paniceae</taxon>
        <taxon>Melinidinae</taxon>
        <taxon>Urochloa</taxon>
    </lineage>
</organism>
<feature type="compositionally biased region" description="Acidic residues" evidence="2">
    <location>
        <begin position="110"/>
        <end position="120"/>
    </location>
</feature>
<evidence type="ECO:0000259" key="3">
    <source>
        <dbReference type="PROSITE" id="PS50086"/>
    </source>
</evidence>
<dbReference type="SUPFAM" id="SSF47923">
    <property type="entry name" value="Ypt/Rab-GAP domain of gyp1p"/>
    <property type="match status" value="2"/>
</dbReference>
<dbReference type="InterPro" id="IPR035969">
    <property type="entry name" value="Rab-GAP_TBC_sf"/>
</dbReference>
<feature type="compositionally biased region" description="Polar residues" evidence="2">
    <location>
        <begin position="831"/>
        <end position="840"/>
    </location>
</feature>
<dbReference type="FunFam" id="1.10.8.270:FF:000018">
    <property type="entry name" value="Ypt/Rab-GAP domain of gyp1p superfamily protein"/>
    <property type="match status" value="1"/>
</dbReference>
<dbReference type="EMBL" id="OZ075123">
    <property type="protein sequence ID" value="CAL4913909.1"/>
    <property type="molecule type" value="Genomic_DNA"/>
</dbReference>
<name>A0ABC8WUT7_9POAL</name>